<protein>
    <submittedName>
        <fullName evidence="8">Alcohol dehydrogenase catalytic domain-containing protein</fullName>
    </submittedName>
</protein>
<keyword evidence="4 6" id="KW-0862">Zinc</keyword>
<dbReference type="SUPFAM" id="SSF51735">
    <property type="entry name" value="NAD(P)-binding Rossmann-fold domains"/>
    <property type="match status" value="1"/>
</dbReference>
<dbReference type="Pfam" id="PF00107">
    <property type="entry name" value="ADH_zinc_N"/>
    <property type="match status" value="1"/>
</dbReference>
<evidence type="ECO:0000259" key="7">
    <source>
        <dbReference type="SMART" id="SM00829"/>
    </source>
</evidence>
<dbReference type="Gene3D" id="3.90.180.10">
    <property type="entry name" value="Medium-chain alcohol dehydrogenases, catalytic domain"/>
    <property type="match status" value="1"/>
</dbReference>
<evidence type="ECO:0000256" key="5">
    <source>
        <dbReference type="ARBA" id="ARBA00023002"/>
    </source>
</evidence>
<evidence type="ECO:0000313" key="9">
    <source>
        <dbReference type="Proteomes" id="UP000823521"/>
    </source>
</evidence>
<gene>
    <name evidence="8" type="ORF">GSF22_09605</name>
</gene>
<reference evidence="8 9" key="1">
    <citation type="submission" date="2019-12" db="EMBL/GenBank/DDBJ databases">
        <title>Whole genome sequencing of endophytic Actinobacterium Micromonospora sp. MPMI6T.</title>
        <authorList>
            <person name="Evv R."/>
            <person name="Podile A.R."/>
        </authorList>
    </citation>
    <scope>NUCLEOTIDE SEQUENCE [LARGE SCALE GENOMIC DNA]</scope>
    <source>
        <strain evidence="8 9">MPMI6</strain>
    </source>
</reference>
<keyword evidence="9" id="KW-1185">Reference proteome</keyword>
<evidence type="ECO:0000256" key="3">
    <source>
        <dbReference type="ARBA" id="ARBA00022723"/>
    </source>
</evidence>
<dbReference type="EMBL" id="WVUH01000059">
    <property type="protein sequence ID" value="MBO4206260.1"/>
    <property type="molecule type" value="Genomic_DNA"/>
</dbReference>
<proteinExistence type="inferred from homology"/>
<keyword evidence="3 6" id="KW-0479">Metal-binding</keyword>
<dbReference type="SMART" id="SM00829">
    <property type="entry name" value="PKS_ER"/>
    <property type="match status" value="1"/>
</dbReference>
<dbReference type="InterPro" id="IPR036291">
    <property type="entry name" value="NAD(P)-bd_dom_sf"/>
</dbReference>
<comment type="caution">
    <text evidence="8">The sequence shown here is derived from an EMBL/GenBank/DDBJ whole genome shotgun (WGS) entry which is preliminary data.</text>
</comment>
<evidence type="ECO:0000256" key="6">
    <source>
        <dbReference type="RuleBase" id="RU361277"/>
    </source>
</evidence>
<dbReference type="Proteomes" id="UP000823521">
    <property type="component" value="Unassembled WGS sequence"/>
</dbReference>
<dbReference type="InterPro" id="IPR013149">
    <property type="entry name" value="ADH-like_C"/>
</dbReference>
<dbReference type="Gene3D" id="3.40.50.720">
    <property type="entry name" value="NAD(P)-binding Rossmann-like Domain"/>
    <property type="match status" value="1"/>
</dbReference>
<dbReference type="InterPro" id="IPR020843">
    <property type="entry name" value="ER"/>
</dbReference>
<dbReference type="InterPro" id="IPR011032">
    <property type="entry name" value="GroES-like_sf"/>
</dbReference>
<dbReference type="PANTHER" id="PTHR43350:SF21">
    <property type="entry name" value="S-NITROSOMYCOTHIOL REDUCTASE MSCR"/>
    <property type="match status" value="1"/>
</dbReference>
<dbReference type="InterPro" id="IPR002328">
    <property type="entry name" value="ADH_Zn_CS"/>
</dbReference>
<dbReference type="Pfam" id="PF08240">
    <property type="entry name" value="ADH_N"/>
    <property type="match status" value="1"/>
</dbReference>
<organism evidence="8 9">
    <name type="scientific">Micromonospora echinofusca</name>
    <dbReference type="NCBI Taxonomy" id="47858"/>
    <lineage>
        <taxon>Bacteria</taxon>
        <taxon>Bacillati</taxon>
        <taxon>Actinomycetota</taxon>
        <taxon>Actinomycetes</taxon>
        <taxon>Micromonosporales</taxon>
        <taxon>Micromonosporaceae</taxon>
        <taxon>Micromonospora</taxon>
    </lineage>
</organism>
<evidence type="ECO:0000313" key="8">
    <source>
        <dbReference type="EMBL" id="MBO4206260.1"/>
    </source>
</evidence>
<dbReference type="PROSITE" id="PS00059">
    <property type="entry name" value="ADH_ZINC"/>
    <property type="match status" value="1"/>
</dbReference>
<dbReference type="InterPro" id="IPR013154">
    <property type="entry name" value="ADH-like_N"/>
</dbReference>
<comment type="cofactor">
    <cofactor evidence="1 6">
        <name>Zn(2+)</name>
        <dbReference type="ChEBI" id="CHEBI:29105"/>
    </cofactor>
</comment>
<evidence type="ECO:0000256" key="1">
    <source>
        <dbReference type="ARBA" id="ARBA00001947"/>
    </source>
</evidence>
<evidence type="ECO:0000256" key="2">
    <source>
        <dbReference type="ARBA" id="ARBA00008072"/>
    </source>
</evidence>
<sequence>MRAAVLNAKADGKLDLRDDVETVEPGPDEVLVRVRATGVCHSDLSVIDGRLPTSDDALVVGHEGAGEVLAVGDRVHTVRPGDHVVINWIPSCGRCPECRNNEAHLCMSFMADLFGKPRFRVAGQPAFGMAGTGTWAERLVVPWQAAIPIPDDLPFVHAALFSCGISTGVGAVLNTAQVRPGSSVAVLGLGGVGLSVVQGARIAGATTIVGVDPLPAKHTVARQLGATAVTTPDDLPAVRDAVTGGRGFDYVFEAVGRAATVRQAWEMTRRGGDVVVVGAGAPDDLVGISAYELLFASRNIRPSVYGGCDLNRDLPRLLELYRSGSLDLDSLISAQIRFEELDDAVAALQRGDVLRQIVVFD</sequence>
<accession>A0ABS3VNX9</accession>
<evidence type="ECO:0000256" key="4">
    <source>
        <dbReference type="ARBA" id="ARBA00022833"/>
    </source>
</evidence>
<feature type="domain" description="Enoyl reductase (ER)" evidence="7">
    <location>
        <begin position="9"/>
        <end position="359"/>
    </location>
</feature>
<comment type="similarity">
    <text evidence="2 6">Belongs to the zinc-containing alcohol dehydrogenase family.</text>
</comment>
<keyword evidence="5" id="KW-0560">Oxidoreductase</keyword>
<name>A0ABS3VNX9_MICEH</name>
<dbReference type="RefSeq" id="WP_208813038.1">
    <property type="nucleotide sequence ID" value="NZ_WVUH01000059.1"/>
</dbReference>
<dbReference type="PANTHER" id="PTHR43350">
    <property type="entry name" value="NAD-DEPENDENT ALCOHOL DEHYDROGENASE"/>
    <property type="match status" value="1"/>
</dbReference>
<dbReference type="SUPFAM" id="SSF50129">
    <property type="entry name" value="GroES-like"/>
    <property type="match status" value="2"/>
</dbReference>